<protein>
    <submittedName>
        <fullName evidence="1">Uncharacterized protein</fullName>
    </submittedName>
</protein>
<name>A0A0F9E5I3_9ZZZZ</name>
<reference evidence="1" key="1">
    <citation type="journal article" date="2015" name="Nature">
        <title>Complex archaea that bridge the gap between prokaryotes and eukaryotes.</title>
        <authorList>
            <person name="Spang A."/>
            <person name="Saw J.H."/>
            <person name="Jorgensen S.L."/>
            <person name="Zaremba-Niedzwiedzka K."/>
            <person name="Martijn J."/>
            <person name="Lind A.E."/>
            <person name="van Eijk R."/>
            <person name="Schleper C."/>
            <person name="Guy L."/>
            <person name="Ettema T.J."/>
        </authorList>
    </citation>
    <scope>NUCLEOTIDE SEQUENCE</scope>
</reference>
<proteinExistence type="predicted"/>
<dbReference type="AlphaFoldDB" id="A0A0F9E5I3"/>
<gene>
    <name evidence="1" type="ORF">LCGC14_2194910</name>
</gene>
<accession>A0A0F9E5I3</accession>
<evidence type="ECO:0000313" key="1">
    <source>
        <dbReference type="EMBL" id="KKL61476.1"/>
    </source>
</evidence>
<comment type="caution">
    <text evidence="1">The sequence shown here is derived from an EMBL/GenBank/DDBJ whole genome shotgun (WGS) entry which is preliminary data.</text>
</comment>
<dbReference type="EMBL" id="LAZR01028807">
    <property type="protein sequence ID" value="KKL61476.1"/>
    <property type="molecule type" value="Genomic_DNA"/>
</dbReference>
<sequence>MRLTTPALTRNKYFLQTKNMQLCLAEVKQLWSVPKEATRFWFRIINEPEDESVQIELRLHKNIRAVFWRKANKFVAKPHTFNPTFRTFADDRGIFKLLKGKLKTGEWTPVNVILLYE</sequence>
<organism evidence="1">
    <name type="scientific">marine sediment metagenome</name>
    <dbReference type="NCBI Taxonomy" id="412755"/>
    <lineage>
        <taxon>unclassified sequences</taxon>
        <taxon>metagenomes</taxon>
        <taxon>ecological metagenomes</taxon>
    </lineage>
</organism>